<dbReference type="Proteomes" id="UP000010473">
    <property type="component" value="Chromosome"/>
</dbReference>
<feature type="transmembrane region" description="Helical" evidence="5">
    <location>
        <begin position="126"/>
        <end position="147"/>
    </location>
</feature>
<keyword evidence="2 5" id="KW-0812">Transmembrane</keyword>
<protein>
    <submittedName>
        <fullName evidence="6">Polysaccharide biosynthesis protein</fullName>
    </submittedName>
</protein>
<evidence type="ECO:0000256" key="2">
    <source>
        <dbReference type="ARBA" id="ARBA00022692"/>
    </source>
</evidence>
<dbReference type="CDD" id="cd13128">
    <property type="entry name" value="MATE_Wzx_like"/>
    <property type="match status" value="1"/>
</dbReference>
<feature type="transmembrane region" description="Helical" evidence="5">
    <location>
        <begin position="395"/>
        <end position="416"/>
    </location>
</feature>
<feature type="transmembrane region" description="Helical" evidence="5">
    <location>
        <begin position="306"/>
        <end position="328"/>
    </location>
</feature>
<dbReference type="EMBL" id="CP003653">
    <property type="protein sequence ID" value="AFZ33850.1"/>
    <property type="molecule type" value="Genomic_DNA"/>
</dbReference>
<evidence type="ECO:0000256" key="4">
    <source>
        <dbReference type="ARBA" id="ARBA00023136"/>
    </source>
</evidence>
<evidence type="ECO:0000313" key="6">
    <source>
        <dbReference type="EMBL" id="AFZ33850.1"/>
    </source>
</evidence>
<feature type="transmembrane region" description="Helical" evidence="5">
    <location>
        <begin position="269"/>
        <end position="286"/>
    </location>
</feature>
<feature type="transmembrane region" description="Helical" evidence="5">
    <location>
        <begin position="20"/>
        <end position="45"/>
    </location>
</feature>
<dbReference type="RefSeq" id="WP_015191523.1">
    <property type="nucleotide sequence ID" value="NC_019748.1"/>
</dbReference>
<name>K9XMM0_STAC7</name>
<organism evidence="6 7">
    <name type="scientific">Stanieria cyanosphaera (strain ATCC 29371 / PCC 7437)</name>
    <dbReference type="NCBI Taxonomy" id="111780"/>
    <lineage>
        <taxon>Bacteria</taxon>
        <taxon>Bacillati</taxon>
        <taxon>Cyanobacteriota</taxon>
        <taxon>Cyanophyceae</taxon>
        <taxon>Pleurocapsales</taxon>
        <taxon>Dermocarpellaceae</taxon>
        <taxon>Stanieria</taxon>
    </lineage>
</organism>
<dbReference type="HOGENOM" id="CLU_022017_6_3_3"/>
<proteinExistence type="predicted"/>
<dbReference type="KEGG" id="scs:Sta7437_0233"/>
<sequence>MLKRLSKIHQKFSPEKLKIISNIGWLVSERIFGMVINFVVVIYVVRYLGSANFGKLSYCISFVGLFEAIAKLGLDDIVVRNLVREKEYTNIILGSSFILKLIGSLVACSLIFISSLSFNNDWQTQLMTLIIALGLVFTSFDVIDYWFQSQVQSGAIAIVRSGQLILNSLAKLIFVIWQFPLIAFAWLILIDYLGKAIARIWVYWRHHYSLFDWRFNWSQARRLLKDSSPLILSGVMVAIYMKIDQVMLGNLANDQAVGNYAAAVRFSEIWYFIPIAICSSVYPAIIQAKQRSEQEYYSKLQQLYDLMVWIALAIAVPMTFVAKPLMIRLLGAEYAEAGEILAWHIWAGVFVFLGVARSKWLMVENFTVFSFATTSIGALTNVILNFLFIPTYQGNGAAIATVISYAVAAYFACIFYPPMFKTGWMLTKALFIPLRFRQNLVYFQAIKTKLL</sequence>
<dbReference type="STRING" id="111780.Sta7437_0233"/>
<feature type="transmembrane region" description="Helical" evidence="5">
    <location>
        <begin position="340"/>
        <end position="356"/>
    </location>
</feature>
<evidence type="ECO:0000256" key="1">
    <source>
        <dbReference type="ARBA" id="ARBA00004141"/>
    </source>
</evidence>
<evidence type="ECO:0000313" key="7">
    <source>
        <dbReference type="Proteomes" id="UP000010473"/>
    </source>
</evidence>
<evidence type="ECO:0000256" key="5">
    <source>
        <dbReference type="SAM" id="Phobius"/>
    </source>
</evidence>
<feature type="transmembrane region" description="Helical" evidence="5">
    <location>
        <begin position="368"/>
        <end position="389"/>
    </location>
</feature>
<keyword evidence="3 5" id="KW-1133">Transmembrane helix</keyword>
<dbReference type="PATRIC" id="fig|111780.3.peg.241"/>
<keyword evidence="7" id="KW-1185">Reference proteome</keyword>
<keyword evidence="4 5" id="KW-0472">Membrane</keyword>
<dbReference type="eggNOG" id="COG2244">
    <property type="taxonomic scope" value="Bacteria"/>
</dbReference>
<dbReference type="Pfam" id="PF01943">
    <property type="entry name" value="Polysacc_synt"/>
    <property type="match status" value="1"/>
</dbReference>
<feature type="transmembrane region" description="Helical" evidence="5">
    <location>
        <begin position="91"/>
        <end position="114"/>
    </location>
</feature>
<comment type="subcellular location">
    <subcellularLocation>
        <location evidence="1">Membrane</location>
        <topology evidence="1">Multi-pass membrane protein</topology>
    </subcellularLocation>
</comment>
<dbReference type="InterPro" id="IPR002797">
    <property type="entry name" value="Polysacc_synth"/>
</dbReference>
<dbReference type="PANTHER" id="PTHR43424:SF1">
    <property type="entry name" value="LOCUS PUTATIVE PROTEIN 1-RELATED"/>
    <property type="match status" value="1"/>
</dbReference>
<dbReference type="PANTHER" id="PTHR43424">
    <property type="entry name" value="LOCUS PUTATIVE PROTEIN 1-RELATED"/>
    <property type="match status" value="1"/>
</dbReference>
<accession>K9XMM0</accession>
<dbReference type="OrthoDB" id="5240734at2"/>
<dbReference type="GO" id="GO:0016020">
    <property type="term" value="C:membrane"/>
    <property type="evidence" value="ECO:0007669"/>
    <property type="project" value="UniProtKB-SubCell"/>
</dbReference>
<evidence type="ECO:0000256" key="3">
    <source>
        <dbReference type="ARBA" id="ARBA00022989"/>
    </source>
</evidence>
<dbReference type="InterPro" id="IPR052556">
    <property type="entry name" value="PolySynth_Transporter"/>
</dbReference>
<dbReference type="AlphaFoldDB" id="K9XMM0"/>
<gene>
    <name evidence="6" type="ordered locus">Sta7437_0233</name>
</gene>
<reference evidence="7" key="1">
    <citation type="journal article" date="2013" name="Proc. Natl. Acad. Sci. U.S.A.">
        <title>Improving the coverage of the cyanobacterial phylum using diversity-driven genome sequencing.</title>
        <authorList>
            <person name="Shih P.M."/>
            <person name="Wu D."/>
            <person name="Latifi A."/>
            <person name="Axen S.D."/>
            <person name="Fewer D.P."/>
            <person name="Talla E."/>
            <person name="Calteau A."/>
            <person name="Cai F."/>
            <person name="Tandeau de Marsac N."/>
            <person name="Rippka R."/>
            <person name="Herdman M."/>
            <person name="Sivonen K."/>
            <person name="Coursin T."/>
            <person name="Laurent T."/>
            <person name="Goodwin L."/>
            <person name="Nolan M."/>
            <person name="Davenport K.W."/>
            <person name="Han C.S."/>
            <person name="Rubin E.M."/>
            <person name="Eisen J.A."/>
            <person name="Woyke T."/>
            <person name="Gugger M."/>
            <person name="Kerfeld C.A."/>
        </authorList>
    </citation>
    <scope>NUCLEOTIDE SEQUENCE [LARGE SCALE GENOMIC DNA]</scope>
    <source>
        <strain evidence="7">ATCC 29371 / PCC 7437</strain>
    </source>
</reference>